<dbReference type="EMBL" id="JBDXMX010000002">
    <property type="protein sequence ID" value="MEO9247112.1"/>
    <property type="molecule type" value="Genomic_DNA"/>
</dbReference>
<accession>A0ABV0IG29</accession>
<feature type="region of interest" description="Disordered" evidence="2">
    <location>
        <begin position="1"/>
        <end position="21"/>
    </location>
</feature>
<evidence type="ECO:0000256" key="1">
    <source>
        <dbReference type="ARBA" id="ARBA00023002"/>
    </source>
</evidence>
<proteinExistence type="predicted"/>
<dbReference type="Proteomes" id="UP001484097">
    <property type="component" value="Unassembled WGS sequence"/>
</dbReference>
<organism evidence="4 5">
    <name type="scientific">Citricoccus nitrophenolicus</name>
    <dbReference type="NCBI Taxonomy" id="863575"/>
    <lineage>
        <taxon>Bacteria</taxon>
        <taxon>Bacillati</taxon>
        <taxon>Actinomycetota</taxon>
        <taxon>Actinomycetes</taxon>
        <taxon>Micrococcales</taxon>
        <taxon>Micrococcaceae</taxon>
        <taxon>Citricoccus</taxon>
    </lineage>
</organism>
<dbReference type="InterPro" id="IPR016162">
    <property type="entry name" value="Ald_DH_N"/>
</dbReference>
<sequence length="496" mass="52532">MTDTSTVIQAGGTAPQGLPNTPLYYGGQEHRTDQTLTITNPAKPSEVVGQAAAATRDQALAAVAAAKDAFPAWAALSPTERGARLTEAAGTIMENSEQEAAILSSENGKVVGESTFDLMGLAQRTELAVGLAGEVDAVETLPGPPTEVRISHQPMGVVTIIVPFNWPIAILGASLPYALMAGNTVVVKPPPSCPLATTRAVQRFAEKLPAGVLNVVTGEDAEIGEALVSNEDVAKVCFTGSVGGGKRIMSMAAQSLTNVTLELGGNDGVLILEDAEFTEQGMDLLFMGIFGSTGQVCMNAKRIYVHSSKRDELVAELTRRLEGTRLGPATDPATTMGPFHQRAQLEYVQALVQEAKDSGAEVREFGELPGGEWAEGNFMRPSLVLDPDPSLRVVTEEQFGPTIPIITFDDVEEGIRLVNDTQYGLCNSVWTSDEQTAIEIGSRLQAGYVFHNTHGPALLDQRAPFGGIKQSGIGREMGTIGLRNFQEPHALGLLKA</sequence>
<dbReference type="Gene3D" id="3.40.605.10">
    <property type="entry name" value="Aldehyde Dehydrogenase, Chain A, domain 1"/>
    <property type="match status" value="1"/>
</dbReference>
<evidence type="ECO:0000313" key="4">
    <source>
        <dbReference type="EMBL" id="MEO9247112.1"/>
    </source>
</evidence>
<dbReference type="PROSITE" id="PS00070">
    <property type="entry name" value="ALDEHYDE_DEHYDR_CYS"/>
    <property type="match status" value="1"/>
</dbReference>
<dbReference type="InterPro" id="IPR015590">
    <property type="entry name" value="Aldehyde_DH_dom"/>
</dbReference>
<gene>
    <name evidence="4" type="ORF">ABDK96_05420</name>
</gene>
<keyword evidence="1" id="KW-0560">Oxidoreductase</keyword>
<feature type="domain" description="Aldehyde dehydrogenase" evidence="3">
    <location>
        <begin position="33"/>
        <end position="487"/>
    </location>
</feature>
<dbReference type="Pfam" id="PF00171">
    <property type="entry name" value="Aldedh"/>
    <property type="match status" value="1"/>
</dbReference>
<keyword evidence="5" id="KW-1185">Reference proteome</keyword>
<dbReference type="PANTHER" id="PTHR11699">
    <property type="entry name" value="ALDEHYDE DEHYDROGENASE-RELATED"/>
    <property type="match status" value="1"/>
</dbReference>
<comment type="caution">
    <text evidence="4">The sequence shown here is derived from an EMBL/GenBank/DDBJ whole genome shotgun (WGS) entry which is preliminary data.</text>
</comment>
<evidence type="ECO:0000256" key="2">
    <source>
        <dbReference type="SAM" id="MobiDB-lite"/>
    </source>
</evidence>
<protein>
    <submittedName>
        <fullName evidence="4">Aldehyde dehydrogenase family protein</fullName>
    </submittedName>
</protein>
<evidence type="ECO:0000259" key="3">
    <source>
        <dbReference type="Pfam" id="PF00171"/>
    </source>
</evidence>
<dbReference type="InterPro" id="IPR016163">
    <property type="entry name" value="Ald_DH_C"/>
</dbReference>
<dbReference type="InterPro" id="IPR016161">
    <property type="entry name" value="Ald_DH/histidinol_DH"/>
</dbReference>
<dbReference type="InterPro" id="IPR016160">
    <property type="entry name" value="Ald_DH_CS_CYS"/>
</dbReference>
<dbReference type="SUPFAM" id="SSF53720">
    <property type="entry name" value="ALDH-like"/>
    <property type="match status" value="1"/>
</dbReference>
<dbReference type="Gene3D" id="3.40.309.10">
    <property type="entry name" value="Aldehyde Dehydrogenase, Chain A, domain 2"/>
    <property type="match status" value="1"/>
</dbReference>
<name>A0ABV0IG29_9MICC</name>
<dbReference type="RefSeq" id="WP_347919523.1">
    <property type="nucleotide sequence ID" value="NZ_JBDXMX010000002.1"/>
</dbReference>
<reference evidence="4 5" key="1">
    <citation type="submission" date="2024-05" db="EMBL/GenBank/DDBJ databases">
        <authorList>
            <person name="Yi C."/>
        </authorList>
    </citation>
    <scope>NUCLEOTIDE SEQUENCE [LARGE SCALE GENOMIC DNA]</scope>
    <source>
        <strain evidence="4 5">XS13</strain>
    </source>
</reference>
<evidence type="ECO:0000313" key="5">
    <source>
        <dbReference type="Proteomes" id="UP001484097"/>
    </source>
</evidence>